<proteinExistence type="predicted"/>
<evidence type="ECO:0000313" key="2">
    <source>
        <dbReference type="EMBL" id="HIZ79288.1"/>
    </source>
</evidence>
<organism evidence="2 3">
    <name type="scientific">Candidatus Lachnoclostridium stercorigallinarum</name>
    <dbReference type="NCBI Taxonomy" id="2838634"/>
    <lineage>
        <taxon>Bacteria</taxon>
        <taxon>Bacillati</taxon>
        <taxon>Bacillota</taxon>
        <taxon>Clostridia</taxon>
        <taxon>Lachnospirales</taxon>
        <taxon>Lachnospiraceae</taxon>
    </lineage>
</organism>
<accession>A0A9D2GGD4</accession>
<evidence type="ECO:0000313" key="3">
    <source>
        <dbReference type="Proteomes" id="UP000824101"/>
    </source>
</evidence>
<feature type="region of interest" description="Disordered" evidence="1">
    <location>
        <begin position="97"/>
        <end position="139"/>
    </location>
</feature>
<comment type="caution">
    <text evidence="2">The sequence shown here is derived from an EMBL/GenBank/DDBJ whole genome shotgun (WGS) entry which is preliminary data.</text>
</comment>
<feature type="compositionally biased region" description="Polar residues" evidence="1">
    <location>
        <begin position="44"/>
        <end position="60"/>
    </location>
</feature>
<protein>
    <submittedName>
        <fullName evidence="2">Stage III sporulation protein AG</fullName>
    </submittedName>
</protein>
<reference evidence="2" key="1">
    <citation type="journal article" date="2021" name="PeerJ">
        <title>Extensive microbial diversity within the chicken gut microbiome revealed by metagenomics and culture.</title>
        <authorList>
            <person name="Gilroy R."/>
            <person name="Ravi A."/>
            <person name="Getino M."/>
            <person name="Pursley I."/>
            <person name="Horton D.L."/>
            <person name="Alikhan N.F."/>
            <person name="Baker D."/>
            <person name="Gharbi K."/>
            <person name="Hall N."/>
            <person name="Watson M."/>
            <person name="Adriaenssens E.M."/>
            <person name="Foster-Nyarko E."/>
            <person name="Jarju S."/>
            <person name="Secka A."/>
            <person name="Antonio M."/>
            <person name="Oren A."/>
            <person name="Chaudhuri R.R."/>
            <person name="La Ragione R."/>
            <person name="Hildebrand F."/>
            <person name="Pallen M.J."/>
        </authorList>
    </citation>
    <scope>NUCLEOTIDE SEQUENCE</scope>
    <source>
        <strain evidence="2">ChiBcec1-1093</strain>
    </source>
</reference>
<dbReference type="AlphaFoldDB" id="A0A9D2GGD4"/>
<dbReference type="EMBL" id="DXBC01000088">
    <property type="protein sequence ID" value="HIZ79288.1"/>
    <property type="molecule type" value="Genomic_DNA"/>
</dbReference>
<dbReference type="Proteomes" id="UP000824101">
    <property type="component" value="Unassembled WGS sequence"/>
</dbReference>
<name>A0A9D2GGD4_9FIRM</name>
<gene>
    <name evidence="2" type="ORF">IAA17_05825</name>
</gene>
<evidence type="ECO:0000256" key="1">
    <source>
        <dbReference type="SAM" id="MobiDB-lite"/>
    </source>
</evidence>
<sequence>MIWRRAMWKFNWNMSREKWLLILAAGVCLMILAFPAGRGREAESTPQQESGGTSAVSSGRSYEKDLEKRVEEFLGTVEGVGKVDVMITIKSSEEKVYRTDRNESDSVTEETDSAGGSRSVRTSDKEENTVLTGGGSGEEPIVEKELMPEIEGVVISAQGGGDARIQAEISAAMEALFHVPQHKIRVLKRVE</sequence>
<feature type="region of interest" description="Disordered" evidence="1">
    <location>
        <begin position="41"/>
        <end position="62"/>
    </location>
</feature>
<reference evidence="2" key="2">
    <citation type="submission" date="2021-04" db="EMBL/GenBank/DDBJ databases">
        <authorList>
            <person name="Gilroy R."/>
        </authorList>
    </citation>
    <scope>NUCLEOTIDE SEQUENCE</scope>
    <source>
        <strain evidence="2">ChiBcec1-1093</strain>
    </source>
</reference>